<sequence length="225" mass="24933">MGSGEARHGLADSAFMREAFLYLFLLSPLPELPGGVNCLRRSRRGRCREPRAGREARRGGREGRRAGRARGGARRGRRGGRGREAAAAAAAGSAMAFEALAEAAERWCARTPFQLIAAEETERRMDFYAEPGVSFYVLCPEAACGDNFHVWSESEDCLPFLQLAQDYISSCGKKTLHEILEKVFKSFRPLLGLPDVDDDAFEEYNADVEEEEPEADHQQMGVSQQ</sequence>
<feature type="region of interest" description="Disordered" evidence="6">
    <location>
        <begin position="201"/>
        <end position="225"/>
    </location>
</feature>
<evidence type="ECO:0000256" key="5">
    <source>
        <dbReference type="ARBA" id="ARBA00022490"/>
    </source>
</evidence>
<dbReference type="GO" id="GO:0023051">
    <property type="term" value="P:regulation of signaling"/>
    <property type="evidence" value="ECO:0007669"/>
    <property type="project" value="TreeGrafter"/>
</dbReference>
<organism evidence="7 8">
    <name type="scientific">Geospiza parvula</name>
    <name type="common">Small tree-finch</name>
    <name type="synonym">Camarhynchus parvulus</name>
    <dbReference type="NCBI Taxonomy" id="87175"/>
    <lineage>
        <taxon>Eukaryota</taxon>
        <taxon>Metazoa</taxon>
        <taxon>Chordata</taxon>
        <taxon>Craniata</taxon>
        <taxon>Vertebrata</taxon>
        <taxon>Euteleostomi</taxon>
        <taxon>Archelosauria</taxon>
        <taxon>Archosauria</taxon>
        <taxon>Dinosauria</taxon>
        <taxon>Saurischia</taxon>
        <taxon>Theropoda</taxon>
        <taxon>Coelurosauria</taxon>
        <taxon>Aves</taxon>
        <taxon>Neognathae</taxon>
        <taxon>Neoaves</taxon>
        <taxon>Telluraves</taxon>
        <taxon>Australaves</taxon>
        <taxon>Passeriformes</taxon>
        <taxon>Thraupidae</taxon>
        <taxon>Camarhynchus</taxon>
    </lineage>
</organism>
<evidence type="ECO:0000256" key="2">
    <source>
        <dbReference type="ARBA" id="ARBA00006587"/>
    </source>
</evidence>
<evidence type="ECO:0000256" key="4">
    <source>
        <dbReference type="ARBA" id="ARBA00022473"/>
    </source>
</evidence>
<dbReference type="InterPro" id="IPR027892">
    <property type="entry name" value="Maturin"/>
</dbReference>
<name>A0A8C3MBR2_GEOPR</name>
<reference evidence="7" key="1">
    <citation type="submission" date="2020-02" db="EMBL/GenBank/DDBJ databases">
        <authorList>
            <person name="Enbody D E."/>
            <person name="Pettersson E M."/>
        </authorList>
    </citation>
    <scope>NUCLEOTIDE SEQUENCE [LARGE SCALE GENOMIC DNA]</scope>
</reference>
<keyword evidence="5" id="KW-0963">Cytoplasm</keyword>
<dbReference type="Ensembl" id="ENSCPVT00000004079.2">
    <property type="protein sequence ID" value="ENSCPVP00000003934.1"/>
    <property type="gene ID" value="ENSCPVG00000002910.2"/>
</dbReference>
<reference evidence="7" key="3">
    <citation type="submission" date="2025-09" db="UniProtKB">
        <authorList>
            <consortium name="Ensembl"/>
        </authorList>
    </citation>
    <scope>IDENTIFICATION</scope>
</reference>
<dbReference type="Proteomes" id="UP000694382">
    <property type="component" value="Chromosome 2"/>
</dbReference>
<dbReference type="Pfam" id="PF15167">
    <property type="entry name" value="DUF4581"/>
    <property type="match status" value="1"/>
</dbReference>
<dbReference type="AlphaFoldDB" id="A0A8C3MBR2"/>
<feature type="region of interest" description="Disordered" evidence="6">
    <location>
        <begin position="49"/>
        <end position="82"/>
    </location>
</feature>
<comment type="subcellular location">
    <subcellularLocation>
        <location evidence="1">Cytoplasm</location>
    </subcellularLocation>
</comment>
<evidence type="ECO:0000256" key="6">
    <source>
        <dbReference type="SAM" id="MobiDB-lite"/>
    </source>
</evidence>
<evidence type="ECO:0000256" key="1">
    <source>
        <dbReference type="ARBA" id="ARBA00004496"/>
    </source>
</evidence>
<evidence type="ECO:0000313" key="8">
    <source>
        <dbReference type="Proteomes" id="UP000694382"/>
    </source>
</evidence>
<feature type="compositionally biased region" description="Basic and acidic residues" evidence="6">
    <location>
        <begin position="49"/>
        <end position="65"/>
    </location>
</feature>
<accession>A0A8C3MBR2</accession>
<protein>
    <recommendedName>
        <fullName evidence="3">Maturin</fullName>
    </recommendedName>
</protein>
<dbReference type="PANTHER" id="PTHR32008:SF2">
    <property type="entry name" value="MATURIN"/>
    <property type="match status" value="1"/>
</dbReference>
<evidence type="ECO:0000256" key="3">
    <source>
        <dbReference type="ARBA" id="ARBA00016055"/>
    </source>
</evidence>
<feature type="compositionally biased region" description="Acidic residues" evidence="6">
    <location>
        <begin position="201"/>
        <end position="214"/>
    </location>
</feature>
<keyword evidence="4" id="KW-0217">Developmental protein</keyword>
<comment type="similarity">
    <text evidence="2">Belongs to the MTURN family.</text>
</comment>
<feature type="compositionally biased region" description="Basic residues" evidence="6">
    <location>
        <begin position="66"/>
        <end position="80"/>
    </location>
</feature>
<evidence type="ECO:0000313" key="7">
    <source>
        <dbReference type="Ensembl" id="ENSCPVP00000003934.1"/>
    </source>
</evidence>
<proteinExistence type="inferred from homology"/>
<keyword evidence="8" id="KW-1185">Reference proteome</keyword>
<dbReference type="PANTHER" id="PTHR32008">
    <property type="entry name" value="MATURIN"/>
    <property type="match status" value="1"/>
</dbReference>
<dbReference type="GO" id="GO:0005737">
    <property type="term" value="C:cytoplasm"/>
    <property type="evidence" value="ECO:0007669"/>
    <property type="project" value="UniProtKB-SubCell"/>
</dbReference>
<reference evidence="7" key="2">
    <citation type="submission" date="2025-08" db="UniProtKB">
        <authorList>
            <consortium name="Ensembl"/>
        </authorList>
    </citation>
    <scope>IDENTIFICATION</scope>
</reference>
<dbReference type="GO" id="GO:0045654">
    <property type="term" value="P:positive regulation of megakaryocyte differentiation"/>
    <property type="evidence" value="ECO:0007669"/>
    <property type="project" value="TreeGrafter"/>
</dbReference>